<feature type="region of interest" description="Disordered" evidence="1">
    <location>
        <begin position="59"/>
        <end position="137"/>
    </location>
</feature>
<evidence type="ECO:0000313" key="5">
    <source>
        <dbReference type="Proteomes" id="UP000006039"/>
    </source>
</evidence>
<reference evidence="3" key="3">
    <citation type="submission" date="2010-09" db="EMBL/GenBank/DDBJ databases">
        <title>Annotation of Gaeumannomyces graminis var. tritici R3-111a-1.</title>
        <authorList>
            <consortium name="The Broad Institute Genome Sequencing Platform"/>
            <person name="Ma L.-J."/>
            <person name="Dead R."/>
            <person name="Young S.K."/>
            <person name="Zeng Q."/>
            <person name="Gargeya S."/>
            <person name="Fitzgerald M."/>
            <person name="Haas B."/>
            <person name="Abouelleil A."/>
            <person name="Alvarado L."/>
            <person name="Arachchi H.M."/>
            <person name="Berlin A."/>
            <person name="Brown A."/>
            <person name="Chapman S.B."/>
            <person name="Chen Z."/>
            <person name="Dunbar C."/>
            <person name="Freedman E."/>
            <person name="Gearin G."/>
            <person name="Gellesch M."/>
            <person name="Goldberg J."/>
            <person name="Griggs A."/>
            <person name="Gujja S."/>
            <person name="Heiman D."/>
            <person name="Howarth C."/>
            <person name="Larson L."/>
            <person name="Lui A."/>
            <person name="MacDonald P.J.P."/>
            <person name="Mehta T."/>
            <person name="Montmayeur A."/>
            <person name="Murphy C."/>
            <person name="Neiman D."/>
            <person name="Pearson M."/>
            <person name="Priest M."/>
            <person name="Roberts A."/>
            <person name="Saif S."/>
            <person name="Shea T."/>
            <person name="Shenoy N."/>
            <person name="Sisk P."/>
            <person name="Stolte C."/>
            <person name="Sykes S."/>
            <person name="Yandava C."/>
            <person name="Wortman J."/>
            <person name="Nusbaum C."/>
            <person name="Birren B."/>
        </authorList>
    </citation>
    <scope>NUCLEOTIDE SEQUENCE</scope>
    <source>
        <strain evidence="3">R3-111a-1</strain>
    </source>
</reference>
<protein>
    <recommendedName>
        <fullName evidence="2">Myb-like DNA-binding domain-containing protein</fullName>
    </recommendedName>
</protein>
<dbReference type="EMBL" id="GL385400">
    <property type="protein sequence ID" value="EJT72012.1"/>
    <property type="molecule type" value="Genomic_DNA"/>
</dbReference>
<dbReference type="Pfam" id="PF22980">
    <property type="entry name" value="Myb_DNA-bind_8"/>
    <property type="match status" value="1"/>
</dbReference>
<sequence length="157" mass="16070">MAPAQDPSTQVQFLVTCIKHCTAPGRVDFAAVAAELSIPSKAAAAKRYERLLKAHNAWPTGGLAASAGGDGPASTPATPKGKAKEGAAATPRSRKRKNAADDDTEGKSTTKTARKKAGTGAKQGIPVTGDDLDDVLGGDALAGILDDDYDEEEKLVV</sequence>
<organism evidence="3">
    <name type="scientific">Gaeumannomyces tritici (strain R3-111a-1)</name>
    <name type="common">Wheat and barley take-all root rot fungus</name>
    <name type="synonym">Gaeumannomyces graminis var. tritici</name>
    <dbReference type="NCBI Taxonomy" id="644352"/>
    <lineage>
        <taxon>Eukaryota</taxon>
        <taxon>Fungi</taxon>
        <taxon>Dikarya</taxon>
        <taxon>Ascomycota</taxon>
        <taxon>Pezizomycotina</taxon>
        <taxon>Sordariomycetes</taxon>
        <taxon>Sordariomycetidae</taxon>
        <taxon>Magnaporthales</taxon>
        <taxon>Magnaporthaceae</taxon>
        <taxon>Gaeumannomyces</taxon>
    </lineage>
</organism>
<dbReference type="RefSeq" id="XP_009227409.1">
    <property type="nucleotide sequence ID" value="XM_009229145.1"/>
</dbReference>
<reference evidence="4" key="5">
    <citation type="submission" date="2018-04" db="UniProtKB">
        <authorList>
            <consortium name="EnsemblFungi"/>
        </authorList>
    </citation>
    <scope>IDENTIFICATION</scope>
    <source>
        <strain evidence="4">R3-111a-1</strain>
    </source>
</reference>
<evidence type="ECO:0000313" key="3">
    <source>
        <dbReference type="EMBL" id="EJT72012.1"/>
    </source>
</evidence>
<name>J3PCP2_GAET3</name>
<evidence type="ECO:0000256" key="1">
    <source>
        <dbReference type="SAM" id="MobiDB-lite"/>
    </source>
</evidence>
<proteinExistence type="predicted"/>
<reference evidence="3" key="2">
    <citation type="submission" date="2010-07" db="EMBL/GenBank/DDBJ databases">
        <authorList>
            <consortium name="The Broad Institute Genome Sequencing Platform"/>
            <consortium name="Broad Institute Genome Sequencing Center for Infectious Disease"/>
            <person name="Ma L.-J."/>
            <person name="Dead R."/>
            <person name="Young S."/>
            <person name="Zeng Q."/>
            <person name="Koehrsen M."/>
            <person name="Alvarado L."/>
            <person name="Berlin A."/>
            <person name="Chapman S.B."/>
            <person name="Chen Z."/>
            <person name="Freedman E."/>
            <person name="Gellesch M."/>
            <person name="Goldberg J."/>
            <person name="Griggs A."/>
            <person name="Gujja S."/>
            <person name="Heilman E.R."/>
            <person name="Heiman D."/>
            <person name="Hepburn T."/>
            <person name="Howarth C."/>
            <person name="Jen D."/>
            <person name="Larson L."/>
            <person name="Mehta T."/>
            <person name="Neiman D."/>
            <person name="Pearson M."/>
            <person name="Roberts A."/>
            <person name="Saif S."/>
            <person name="Shea T."/>
            <person name="Shenoy N."/>
            <person name="Sisk P."/>
            <person name="Stolte C."/>
            <person name="Sykes S."/>
            <person name="Walk T."/>
            <person name="White J."/>
            <person name="Yandava C."/>
            <person name="Haas B."/>
            <person name="Nusbaum C."/>
            <person name="Birren B."/>
        </authorList>
    </citation>
    <scope>NUCLEOTIDE SEQUENCE</scope>
    <source>
        <strain evidence="3">R3-111a-1</strain>
    </source>
</reference>
<evidence type="ECO:0000313" key="4">
    <source>
        <dbReference type="EnsemblFungi" id="EJT72012"/>
    </source>
</evidence>
<dbReference type="STRING" id="644352.J3PCP2"/>
<dbReference type="GeneID" id="20351718"/>
<gene>
    <name evidence="4" type="primary">20351718</name>
    <name evidence="3" type="ORF">GGTG_11260</name>
</gene>
<dbReference type="eggNOG" id="ENOG502SFTJ">
    <property type="taxonomic scope" value="Eukaryota"/>
</dbReference>
<dbReference type="HOGENOM" id="CLU_114593_2_0_1"/>
<dbReference type="EnsemblFungi" id="EJT72012">
    <property type="protein sequence ID" value="EJT72012"/>
    <property type="gene ID" value="GGTG_11260"/>
</dbReference>
<reference evidence="5" key="1">
    <citation type="submission" date="2010-07" db="EMBL/GenBank/DDBJ databases">
        <title>The genome sequence of Gaeumannomyces graminis var. tritici strain R3-111a-1.</title>
        <authorList>
            <consortium name="The Broad Institute Genome Sequencing Platform"/>
            <person name="Ma L.-J."/>
            <person name="Dead R."/>
            <person name="Young S."/>
            <person name="Zeng Q."/>
            <person name="Koehrsen M."/>
            <person name="Alvarado L."/>
            <person name="Berlin A."/>
            <person name="Chapman S.B."/>
            <person name="Chen Z."/>
            <person name="Freedman E."/>
            <person name="Gellesch M."/>
            <person name="Goldberg J."/>
            <person name="Griggs A."/>
            <person name="Gujja S."/>
            <person name="Heilman E.R."/>
            <person name="Heiman D."/>
            <person name="Hepburn T."/>
            <person name="Howarth C."/>
            <person name="Jen D."/>
            <person name="Larson L."/>
            <person name="Mehta T."/>
            <person name="Neiman D."/>
            <person name="Pearson M."/>
            <person name="Roberts A."/>
            <person name="Saif S."/>
            <person name="Shea T."/>
            <person name="Shenoy N."/>
            <person name="Sisk P."/>
            <person name="Stolte C."/>
            <person name="Sykes S."/>
            <person name="Walk T."/>
            <person name="White J."/>
            <person name="Yandava C."/>
            <person name="Haas B."/>
            <person name="Nusbaum C."/>
            <person name="Birren B."/>
        </authorList>
    </citation>
    <scope>NUCLEOTIDE SEQUENCE [LARGE SCALE GENOMIC DNA]</scope>
    <source>
        <strain evidence="5">R3-111a-1</strain>
    </source>
</reference>
<reference evidence="4" key="4">
    <citation type="journal article" date="2015" name="G3 (Bethesda)">
        <title>Genome sequences of three phytopathogenic species of the Magnaporthaceae family of fungi.</title>
        <authorList>
            <person name="Okagaki L.H."/>
            <person name="Nunes C.C."/>
            <person name="Sailsbery J."/>
            <person name="Clay B."/>
            <person name="Brown D."/>
            <person name="John T."/>
            <person name="Oh Y."/>
            <person name="Young N."/>
            <person name="Fitzgerald M."/>
            <person name="Haas B.J."/>
            <person name="Zeng Q."/>
            <person name="Young S."/>
            <person name="Adiconis X."/>
            <person name="Fan L."/>
            <person name="Levin J.Z."/>
            <person name="Mitchell T.K."/>
            <person name="Okubara P.A."/>
            <person name="Farman M.L."/>
            <person name="Kohn L.M."/>
            <person name="Birren B."/>
            <person name="Ma L.-J."/>
            <person name="Dean R.A."/>
        </authorList>
    </citation>
    <scope>NUCLEOTIDE SEQUENCE</scope>
    <source>
        <strain evidence="4">R3-111a-1</strain>
    </source>
</reference>
<dbReference type="AlphaFoldDB" id="J3PCP2"/>
<evidence type="ECO:0000259" key="2">
    <source>
        <dbReference type="Pfam" id="PF22980"/>
    </source>
</evidence>
<keyword evidence="5" id="KW-1185">Reference proteome</keyword>
<feature type="domain" description="Myb-like DNA-binding" evidence="2">
    <location>
        <begin position="8"/>
        <end position="56"/>
    </location>
</feature>
<dbReference type="OrthoDB" id="5353914at2759"/>
<dbReference type="VEuPathDB" id="FungiDB:GGTG_11260"/>
<accession>J3PCP2</accession>
<dbReference type="InterPro" id="IPR054505">
    <property type="entry name" value="Myb_DNA-bind_8"/>
</dbReference>
<dbReference type="Proteomes" id="UP000006039">
    <property type="component" value="Unassembled WGS sequence"/>
</dbReference>